<proteinExistence type="predicted"/>
<dbReference type="PANTHER" id="PTHR11829:SF343">
    <property type="entry name" value="FORK-HEAD DOMAIN-CONTAINING PROTEIN"/>
    <property type="match status" value="1"/>
</dbReference>
<feature type="compositionally biased region" description="Acidic residues" evidence="4">
    <location>
        <begin position="30"/>
        <end position="39"/>
    </location>
</feature>
<evidence type="ECO:0000313" key="6">
    <source>
        <dbReference type="EMBL" id="KIO25422.1"/>
    </source>
</evidence>
<dbReference type="PANTHER" id="PTHR11829">
    <property type="entry name" value="FORKHEAD BOX PROTEIN"/>
    <property type="match status" value="1"/>
</dbReference>
<evidence type="ECO:0000256" key="4">
    <source>
        <dbReference type="SAM" id="MobiDB-lite"/>
    </source>
</evidence>
<dbReference type="InterPro" id="IPR036388">
    <property type="entry name" value="WH-like_DNA-bd_sf"/>
</dbReference>
<organism evidence="6 7">
    <name type="scientific">Tulasnella calospora MUT 4182</name>
    <dbReference type="NCBI Taxonomy" id="1051891"/>
    <lineage>
        <taxon>Eukaryota</taxon>
        <taxon>Fungi</taxon>
        <taxon>Dikarya</taxon>
        <taxon>Basidiomycota</taxon>
        <taxon>Agaricomycotina</taxon>
        <taxon>Agaricomycetes</taxon>
        <taxon>Cantharellales</taxon>
        <taxon>Tulasnellaceae</taxon>
        <taxon>Tulasnella</taxon>
    </lineage>
</organism>
<dbReference type="HOGENOM" id="CLU_721973_0_0_1"/>
<evidence type="ECO:0000256" key="2">
    <source>
        <dbReference type="ARBA" id="ARBA00023242"/>
    </source>
</evidence>
<feature type="region of interest" description="Disordered" evidence="4">
    <location>
        <begin position="324"/>
        <end position="383"/>
    </location>
</feature>
<evidence type="ECO:0000259" key="5">
    <source>
        <dbReference type="PROSITE" id="PS50039"/>
    </source>
</evidence>
<dbReference type="EMBL" id="KN823042">
    <property type="protein sequence ID" value="KIO25422.1"/>
    <property type="molecule type" value="Genomic_DNA"/>
</dbReference>
<keyword evidence="2 3" id="KW-0539">Nucleus</keyword>
<evidence type="ECO:0000256" key="1">
    <source>
        <dbReference type="ARBA" id="ARBA00023125"/>
    </source>
</evidence>
<dbReference type="SUPFAM" id="SSF46785">
    <property type="entry name" value="Winged helix' DNA-binding domain"/>
    <property type="match status" value="1"/>
</dbReference>
<accession>A0A0C3LVL7</accession>
<dbReference type="PROSITE" id="PS50039">
    <property type="entry name" value="FORK_HEAD_3"/>
    <property type="match status" value="1"/>
</dbReference>
<keyword evidence="1 3" id="KW-0238">DNA-binding</keyword>
<dbReference type="GO" id="GO:0005634">
    <property type="term" value="C:nucleus"/>
    <property type="evidence" value="ECO:0007669"/>
    <property type="project" value="UniProtKB-SubCell"/>
</dbReference>
<dbReference type="InterPro" id="IPR001766">
    <property type="entry name" value="Fork_head_dom"/>
</dbReference>
<reference evidence="7" key="2">
    <citation type="submission" date="2015-01" db="EMBL/GenBank/DDBJ databases">
        <title>Evolutionary Origins and Diversification of the Mycorrhizal Mutualists.</title>
        <authorList>
            <consortium name="DOE Joint Genome Institute"/>
            <consortium name="Mycorrhizal Genomics Consortium"/>
            <person name="Kohler A."/>
            <person name="Kuo A."/>
            <person name="Nagy L.G."/>
            <person name="Floudas D."/>
            <person name="Copeland A."/>
            <person name="Barry K.W."/>
            <person name="Cichocki N."/>
            <person name="Veneault-Fourrey C."/>
            <person name="LaButti K."/>
            <person name="Lindquist E.A."/>
            <person name="Lipzen A."/>
            <person name="Lundell T."/>
            <person name="Morin E."/>
            <person name="Murat C."/>
            <person name="Riley R."/>
            <person name="Ohm R."/>
            <person name="Sun H."/>
            <person name="Tunlid A."/>
            <person name="Henrissat B."/>
            <person name="Grigoriev I.V."/>
            <person name="Hibbett D.S."/>
            <person name="Martin F."/>
        </authorList>
    </citation>
    <scope>NUCLEOTIDE SEQUENCE [LARGE SCALE GENOMIC DNA]</scope>
    <source>
        <strain evidence="7">MUT 4182</strain>
    </source>
</reference>
<evidence type="ECO:0000313" key="7">
    <source>
        <dbReference type="Proteomes" id="UP000054248"/>
    </source>
</evidence>
<feature type="region of interest" description="Disordered" evidence="4">
    <location>
        <begin position="1"/>
        <end position="88"/>
    </location>
</feature>
<dbReference type="PROSITE" id="PS00658">
    <property type="entry name" value="FORK_HEAD_2"/>
    <property type="match status" value="1"/>
</dbReference>
<dbReference type="GO" id="GO:0000981">
    <property type="term" value="F:DNA-binding transcription factor activity, RNA polymerase II-specific"/>
    <property type="evidence" value="ECO:0007669"/>
    <property type="project" value="TreeGrafter"/>
</dbReference>
<dbReference type="PRINTS" id="PR00053">
    <property type="entry name" value="FORKHEAD"/>
</dbReference>
<sequence length="383" mass="40597">MDPSAAPSQPSAAAVASQNHVNANGSGVGGDDELDDQEPEMMMADGQILDSPPAPHDTRSGGGRKGKGSAVKRPGGGGHLVPGPDIANEPAKVSLSDLKDCPPGVKPYHAYSTLIRYAIKGSPGGKLLLEDIYEALMNRFEYFRTAPPGWKNSVRHNLSLNPMFVKVERPLTDRGKGYYWTVRDDPGLDARTGVHRNRKKKTQQAAAAVAAAVPGASPVPGPSGPPGGHPYPPQQYVIPEDHVAALQAHFNPYPRDTLVPDVTPNGEVDWQASWWNEITKLQQFTAQQEKAGVGSGWYRWMFEHMRAAFGHPAVIGTATGTVHVGQLPDMGQQQQPQGGQPGALPAHAVPPPHAEGESMDTDSGEGNVGGGGDSHEGDPDESE</sequence>
<reference evidence="6 7" key="1">
    <citation type="submission" date="2014-04" db="EMBL/GenBank/DDBJ databases">
        <authorList>
            <consortium name="DOE Joint Genome Institute"/>
            <person name="Kuo A."/>
            <person name="Girlanda M."/>
            <person name="Perotto S."/>
            <person name="Kohler A."/>
            <person name="Nagy L.G."/>
            <person name="Floudas D."/>
            <person name="Copeland A."/>
            <person name="Barry K.W."/>
            <person name="Cichocki N."/>
            <person name="Veneault-Fourrey C."/>
            <person name="LaButti K."/>
            <person name="Lindquist E.A."/>
            <person name="Lipzen A."/>
            <person name="Lundell T."/>
            <person name="Morin E."/>
            <person name="Murat C."/>
            <person name="Sun H."/>
            <person name="Tunlid A."/>
            <person name="Henrissat B."/>
            <person name="Grigoriev I.V."/>
            <person name="Hibbett D.S."/>
            <person name="Martin F."/>
            <person name="Nordberg H.P."/>
            <person name="Cantor M.N."/>
            <person name="Hua S.X."/>
        </authorList>
    </citation>
    <scope>NUCLEOTIDE SEQUENCE [LARGE SCALE GENOMIC DNA]</scope>
    <source>
        <strain evidence="6 7">MUT 4182</strain>
    </source>
</reference>
<dbReference type="Gene3D" id="1.10.10.10">
    <property type="entry name" value="Winged helix-like DNA-binding domain superfamily/Winged helix DNA-binding domain"/>
    <property type="match status" value="1"/>
</dbReference>
<feature type="DNA-binding region" description="Fork-head" evidence="3">
    <location>
        <begin position="106"/>
        <end position="201"/>
    </location>
</feature>
<dbReference type="CDD" id="cd00059">
    <property type="entry name" value="FH_FOX"/>
    <property type="match status" value="1"/>
</dbReference>
<feature type="domain" description="Fork-head" evidence="5">
    <location>
        <begin position="106"/>
        <end position="201"/>
    </location>
</feature>
<dbReference type="GO" id="GO:0000978">
    <property type="term" value="F:RNA polymerase II cis-regulatory region sequence-specific DNA binding"/>
    <property type="evidence" value="ECO:0007669"/>
    <property type="project" value="TreeGrafter"/>
</dbReference>
<dbReference type="STRING" id="1051891.A0A0C3LVL7"/>
<feature type="compositionally biased region" description="Low complexity" evidence="4">
    <location>
        <begin position="331"/>
        <end position="347"/>
    </location>
</feature>
<dbReference type="AlphaFoldDB" id="A0A0C3LVL7"/>
<feature type="compositionally biased region" description="Low complexity" evidence="4">
    <location>
        <begin position="1"/>
        <end position="18"/>
    </location>
</feature>
<dbReference type="InterPro" id="IPR036390">
    <property type="entry name" value="WH_DNA-bd_sf"/>
</dbReference>
<keyword evidence="7" id="KW-1185">Reference proteome</keyword>
<dbReference type="OrthoDB" id="5954824at2759"/>
<protein>
    <recommendedName>
        <fullName evidence="5">Fork-head domain-containing protein</fullName>
    </recommendedName>
</protein>
<dbReference type="SMART" id="SM00339">
    <property type="entry name" value="FH"/>
    <property type="match status" value="1"/>
</dbReference>
<dbReference type="Pfam" id="PF00250">
    <property type="entry name" value="Forkhead"/>
    <property type="match status" value="1"/>
</dbReference>
<gene>
    <name evidence="6" type="ORF">M407DRAFT_91983</name>
</gene>
<comment type="subcellular location">
    <subcellularLocation>
        <location evidence="3">Nucleus</location>
    </subcellularLocation>
</comment>
<evidence type="ECO:0000256" key="3">
    <source>
        <dbReference type="PROSITE-ProRule" id="PRU00089"/>
    </source>
</evidence>
<dbReference type="InterPro" id="IPR030456">
    <property type="entry name" value="TF_fork_head_CS_2"/>
</dbReference>
<dbReference type="InterPro" id="IPR050211">
    <property type="entry name" value="FOX_domain-containing"/>
</dbReference>
<name>A0A0C3LVL7_9AGAM</name>
<dbReference type="Proteomes" id="UP000054248">
    <property type="component" value="Unassembled WGS sequence"/>
</dbReference>